<evidence type="ECO:0000313" key="4">
    <source>
        <dbReference type="EMBL" id="KAL1878567.1"/>
    </source>
</evidence>
<organism evidence="4 5">
    <name type="scientific">Phialemonium thermophilum</name>
    <dbReference type="NCBI Taxonomy" id="223376"/>
    <lineage>
        <taxon>Eukaryota</taxon>
        <taxon>Fungi</taxon>
        <taxon>Dikarya</taxon>
        <taxon>Ascomycota</taxon>
        <taxon>Pezizomycotina</taxon>
        <taxon>Sordariomycetes</taxon>
        <taxon>Sordariomycetidae</taxon>
        <taxon>Cephalothecales</taxon>
        <taxon>Cephalothecaceae</taxon>
        <taxon>Phialemonium</taxon>
    </lineage>
</organism>
<dbReference type="PANTHER" id="PTHR10357:SF232">
    <property type="entry name" value="GLYCOSYL HYDROLASE FAMILY 13 CATALYTIC DOMAIN-CONTAINING PROTEIN"/>
    <property type="match status" value="1"/>
</dbReference>
<dbReference type="Gene3D" id="3.90.400.10">
    <property type="entry name" value="Oligo-1,6-glucosidase, Domain 2"/>
    <property type="match status" value="1"/>
</dbReference>
<evidence type="ECO:0000256" key="2">
    <source>
        <dbReference type="ARBA" id="ARBA00026248"/>
    </source>
</evidence>
<evidence type="ECO:0000256" key="1">
    <source>
        <dbReference type="ARBA" id="ARBA00008061"/>
    </source>
</evidence>
<proteinExistence type="inferred from homology"/>
<sequence>MSTLTIAGISTASSHGKSSQRAWWKEASVYQIYPASFYDSNGDGVGDIPGILEKLDYLESLGVDVVWLCPVYESPQVDMGYDISNYRAIHAPYGTVEDVDQLIAALHRRGMKLIMDLVVNHTSDQHAWFKESRSSLDNPRRDWYIWRKPKWDAEGNRQPPNNWASIFGGSAWSFDEQTGEYYLHLFCKEQPDLNWENPDVVRAVHDIMTFWLDKGVDGFRMDVINLISKTPGLPDAPLTLPGQQFQPAWMHYANGPRLHEFLRGLRKILDRYNAFAVGEMPWVKEERNVLDAVAADRKELNMIFQFDIVDMDVGPGGKFSPREWSLADIKSIVHKWQTCMYDNGGWNALFLENHDQSRSVSRFTPHRPENRAAAAKMLATFVGLQAGTLFVYQGQELGMANLPEDWDIGEYKDFETQNLYRLAMEQHGDAKAVEQLMDQIRLKARDHSRSPMQWNTQKHGGFSTTSPWMRANDDYLQCNAEQQQADPSSVLAYWRQVLALRKQYVNIFVYGRFELLAAEDPVVMCYRLAHTSGTATVVLNFTDKEYTWQVTPAVVRAWVAGRRILGNYTQSAELGSNDTVGLRPFEAVVLLEQQGTLHL</sequence>
<evidence type="ECO:0000313" key="5">
    <source>
        <dbReference type="Proteomes" id="UP001586593"/>
    </source>
</evidence>
<dbReference type="InterPro" id="IPR006047">
    <property type="entry name" value="GH13_cat_dom"/>
</dbReference>
<comment type="similarity">
    <text evidence="1">Belongs to the glycosyl hydrolase 13 family.</text>
</comment>
<dbReference type="Pfam" id="PF00128">
    <property type="entry name" value="Alpha-amylase"/>
    <property type="match status" value="1"/>
</dbReference>
<dbReference type="EMBL" id="JAZHXJ010000052">
    <property type="protein sequence ID" value="KAL1878567.1"/>
    <property type="molecule type" value="Genomic_DNA"/>
</dbReference>
<keyword evidence="2" id="KW-0462">Maltose metabolism</keyword>
<dbReference type="InterPro" id="IPR017853">
    <property type="entry name" value="GH"/>
</dbReference>
<accession>A0ABR3XRE7</accession>
<name>A0ABR3XRE7_9PEZI</name>
<dbReference type="SUPFAM" id="SSF51445">
    <property type="entry name" value="(Trans)glycosidases"/>
    <property type="match status" value="1"/>
</dbReference>
<protein>
    <recommendedName>
        <fullName evidence="3">Glycosyl hydrolase family 13 catalytic domain-containing protein</fullName>
    </recommendedName>
</protein>
<dbReference type="InterPro" id="IPR013780">
    <property type="entry name" value="Glyco_hydro_b"/>
</dbReference>
<dbReference type="InterPro" id="IPR045857">
    <property type="entry name" value="O16G_dom_2"/>
</dbReference>
<dbReference type="SUPFAM" id="SSF51011">
    <property type="entry name" value="Glycosyl hydrolase domain"/>
    <property type="match status" value="1"/>
</dbReference>
<dbReference type="Gene3D" id="2.60.40.1180">
    <property type="entry name" value="Golgi alpha-mannosidase II"/>
    <property type="match status" value="1"/>
</dbReference>
<keyword evidence="5" id="KW-1185">Reference proteome</keyword>
<comment type="caution">
    <text evidence="4">The sequence shown here is derived from an EMBL/GenBank/DDBJ whole genome shotgun (WGS) entry which is preliminary data.</text>
</comment>
<dbReference type="SMART" id="SM00642">
    <property type="entry name" value="Aamy"/>
    <property type="match status" value="1"/>
</dbReference>
<reference evidence="4 5" key="1">
    <citation type="journal article" date="2024" name="Commun. Biol.">
        <title>Comparative genomic analysis of thermophilic fungi reveals convergent evolutionary adaptations and gene losses.</title>
        <authorList>
            <person name="Steindorff A.S."/>
            <person name="Aguilar-Pontes M.V."/>
            <person name="Robinson A.J."/>
            <person name="Andreopoulos B."/>
            <person name="LaButti K."/>
            <person name="Kuo A."/>
            <person name="Mondo S."/>
            <person name="Riley R."/>
            <person name="Otillar R."/>
            <person name="Haridas S."/>
            <person name="Lipzen A."/>
            <person name="Grimwood J."/>
            <person name="Schmutz J."/>
            <person name="Clum A."/>
            <person name="Reid I.D."/>
            <person name="Moisan M.C."/>
            <person name="Butler G."/>
            <person name="Nguyen T.T.M."/>
            <person name="Dewar K."/>
            <person name="Conant G."/>
            <person name="Drula E."/>
            <person name="Henrissat B."/>
            <person name="Hansel C."/>
            <person name="Singer S."/>
            <person name="Hutchinson M.I."/>
            <person name="de Vries R.P."/>
            <person name="Natvig D.O."/>
            <person name="Powell A.J."/>
            <person name="Tsang A."/>
            <person name="Grigoriev I.V."/>
        </authorList>
    </citation>
    <scope>NUCLEOTIDE SEQUENCE [LARGE SCALE GENOMIC DNA]</scope>
    <source>
        <strain evidence="4 5">ATCC 24622</strain>
    </source>
</reference>
<dbReference type="CDD" id="cd11333">
    <property type="entry name" value="AmyAc_SI_OligoGlu_DGase"/>
    <property type="match status" value="1"/>
</dbReference>
<evidence type="ECO:0000259" key="3">
    <source>
        <dbReference type="SMART" id="SM00642"/>
    </source>
</evidence>
<dbReference type="Gene3D" id="3.20.20.80">
    <property type="entry name" value="Glycosidases"/>
    <property type="match status" value="1"/>
</dbReference>
<dbReference type="PANTHER" id="PTHR10357">
    <property type="entry name" value="ALPHA-AMYLASE FAMILY MEMBER"/>
    <property type="match status" value="1"/>
</dbReference>
<gene>
    <name evidence="4" type="ORF">VTK73DRAFT_7832</name>
</gene>
<feature type="domain" description="Glycosyl hydrolase family 13 catalytic" evidence="3">
    <location>
        <begin position="31"/>
        <end position="449"/>
    </location>
</feature>
<dbReference type="Proteomes" id="UP001586593">
    <property type="component" value="Unassembled WGS sequence"/>
</dbReference>